<comment type="caution">
    <text evidence="4">The sequence shown here is derived from an EMBL/GenBank/DDBJ whole genome shotgun (WGS) entry which is preliminary data.</text>
</comment>
<evidence type="ECO:0000256" key="2">
    <source>
        <dbReference type="ARBA" id="ARBA00007637"/>
    </source>
</evidence>
<dbReference type="Gene3D" id="3.90.25.10">
    <property type="entry name" value="UDP-galactose 4-epimerase, domain 1"/>
    <property type="match status" value="2"/>
</dbReference>
<dbReference type="EMBL" id="JBHTLS010000134">
    <property type="protein sequence ID" value="MFD1107081.1"/>
    <property type="molecule type" value="Genomic_DNA"/>
</dbReference>
<sequence>MSMLNILVTGGAGFIGCHMCERLVERGHHVTAADNLVLGLRDNLSALAGSNSFVFQEMDVTDRPALGALFEQGRFDAVFHLAANSDIARSQADPGVDFVATLDTTYAVLDAMRRHGTKQIIFASTSAVYGEAQGVLREDHGPLLPISHYGAAKLASEAFISSYVANYGLQAWITRFPNVVGDRSTHGAIYDWARKLARTPDRLEVLGNGEQIKPYLHVDDLVDAILVAWDRGDAPVNLFNVGGDTRCSVRDMAGIMVEEWPEAARIDYTGGDRGWVGDVPSVDYDVARIRALGWTPRLNSAEAVRAAARWAIGQVRQASPA</sequence>
<comment type="pathway">
    <text evidence="1">Bacterial outer membrane biogenesis; LPS O-antigen biosynthesis.</text>
</comment>
<name>A0ABW3P328_9SPHN</name>
<dbReference type="SUPFAM" id="SSF51735">
    <property type="entry name" value="NAD(P)-binding Rossmann-fold domains"/>
    <property type="match status" value="1"/>
</dbReference>
<dbReference type="RefSeq" id="WP_380914310.1">
    <property type="nucleotide sequence ID" value="NZ_JBHTLS010000134.1"/>
</dbReference>
<dbReference type="Proteomes" id="UP001597203">
    <property type="component" value="Unassembled WGS sequence"/>
</dbReference>
<dbReference type="InterPro" id="IPR001509">
    <property type="entry name" value="Epimerase_deHydtase"/>
</dbReference>
<proteinExistence type="inferred from homology"/>
<dbReference type="InterPro" id="IPR036291">
    <property type="entry name" value="NAD(P)-bd_dom_sf"/>
</dbReference>
<evidence type="ECO:0000256" key="1">
    <source>
        <dbReference type="ARBA" id="ARBA00005125"/>
    </source>
</evidence>
<evidence type="ECO:0000313" key="5">
    <source>
        <dbReference type="Proteomes" id="UP001597203"/>
    </source>
</evidence>
<dbReference type="Pfam" id="PF01370">
    <property type="entry name" value="Epimerase"/>
    <property type="match status" value="1"/>
</dbReference>
<organism evidence="4 5">
    <name type="scientific">Sphingobium olei</name>
    <dbReference type="NCBI Taxonomy" id="420955"/>
    <lineage>
        <taxon>Bacteria</taxon>
        <taxon>Pseudomonadati</taxon>
        <taxon>Pseudomonadota</taxon>
        <taxon>Alphaproteobacteria</taxon>
        <taxon>Sphingomonadales</taxon>
        <taxon>Sphingomonadaceae</taxon>
        <taxon>Sphingobium</taxon>
    </lineage>
</organism>
<evidence type="ECO:0000259" key="3">
    <source>
        <dbReference type="Pfam" id="PF01370"/>
    </source>
</evidence>
<reference evidence="5" key="1">
    <citation type="journal article" date="2019" name="Int. J. Syst. Evol. Microbiol.">
        <title>The Global Catalogue of Microorganisms (GCM) 10K type strain sequencing project: providing services to taxonomists for standard genome sequencing and annotation.</title>
        <authorList>
            <consortium name="The Broad Institute Genomics Platform"/>
            <consortium name="The Broad Institute Genome Sequencing Center for Infectious Disease"/>
            <person name="Wu L."/>
            <person name="Ma J."/>
        </authorList>
    </citation>
    <scope>NUCLEOTIDE SEQUENCE [LARGE SCALE GENOMIC DNA]</scope>
    <source>
        <strain evidence="5">CCUG 54329</strain>
    </source>
</reference>
<accession>A0ABW3P328</accession>
<gene>
    <name evidence="4" type="ORF">ACFQ24_19630</name>
</gene>
<dbReference type="Gene3D" id="3.40.50.720">
    <property type="entry name" value="NAD(P)-binding Rossmann-like Domain"/>
    <property type="match status" value="1"/>
</dbReference>
<keyword evidence="5" id="KW-1185">Reference proteome</keyword>
<comment type="similarity">
    <text evidence="2">Belongs to the NAD(P)-dependent epimerase/dehydratase family.</text>
</comment>
<dbReference type="PANTHER" id="PTHR43000">
    <property type="entry name" value="DTDP-D-GLUCOSE 4,6-DEHYDRATASE-RELATED"/>
    <property type="match status" value="1"/>
</dbReference>
<evidence type="ECO:0000313" key="4">
    <source>
        <dbReference type="EMBL" id="MFD1107081.1"/>
    </source>
</evidence>
<feature type="domain" description="NAD-dependent epimerase/dehydratase" evidence="3">
    <location>
        <begin position="6"/>
        <end position="242"/>
    </location>
</feature>
<protein>
    <submittedName>
        <fullName evidence="4">SDR family NAD(P)-dependent oxidoreductase</fullName>
    </submittedName>
</protein>